<evidence type="ECO:0000256" key="8">
    <source>
        <dbReference type="ARBA" id="ARBA00023186"/>
    </source>
</evidence>
<keyword evidence="6 10" id="KW-1133">Transmembrane helix</keyword>
<dbReference type="InterPro" id="IPR001708">
    <property type="entry name" value="YidC/ALB3/OXA1/COX18"/>
</dbReference>
<keyword evidence="8" id="KW-0143">Chaperone</keyword>
<dbReference type="AlphaFoldDB" id="A0A1F7W6Q3"/>
<evidence type="ECO:0000256" key="10">
    <source>
        <dbReference type="SAM" id="Phobius"/>
    </source>
</evidence>
<evidence type="ECO:0000256" key="6">
    <source>
        <dbReference type="ARBA" id="ARBA00022989"/>
    </source>
</evidence>
<evidence type="ECO:0000256" key="5">
    <source>
        <dbReference type="ARBA" id="ARBA00022927"/>
    </source>
</evidence>
<dbReference type="STRING" id="1802421.A2318_03100"/>
<keyword evidence="2" id="KW-0813">Transport</keyword>
<name>A0A1F7W6Q3_9BACT</name>
<evidence type="ECO:0000256" key="4">
    <source>
        <dbReference type="ARBA" id="ARBA00022692"/>
    </source>
</evidence>
<keyword evidence="5" id="KW-0653">Protein transport</keyword>
<comment type="caution">
    <text evidence="12">The sequence shown here is derived from an EMBL/GenBank/DDBJ whole genome shotgun (WGS) entry which is preliminary data.</text>
</comment>
<evidence type="ECO:0000313" key="13">
    <source>
        <dbReference type="Proteomes" id="UP000177331"/>
    </source>
</evidence>
<reference evidence="12 13" key="1">
    <citation type="journal article" date="2016" name="Nat. Commun.">
        <title>Thousands of microbial genomes shed light on interconnected biogeochemical processes in an aquifer system.</title>
        <authorList>
            <person name="Anantharaman K."/>
            <person name="Brown C.T."/>
            <person name="Hug L.A."/>
            <person name="Sharon I."/>
            <person name="Castelle C.J."/>
            <person name="Probst A.J."/>
            <person name="Thomas B.C."/>
            <person name="Singh A."/>
            <person name="Wilkins M.J."/>
            <person name="Karaoz U."/>
            <person name="Brodie E.L."/>
            <person name="Williams K.H."/>
            <person name="Hubbard S.S."/>
            <person name="Banfield J.F."/>
        </authorList>
    </citation>
    <scope>NUCLEOTIDE SEQUENCE [LARGE SCALE GENOMIC DNA]</scope>
</reference>
<keyword evidence="7 10" id="KW-0472">Membrane</keyword>
<keyword evidence="3" id="KW-1003">Cell membrane</keyword>
<evidence type="ECO:0000256" key="9">
    <source>
        <dbReference type="RuleBase" id="RU003945"/>
    </source>
</evidence>
<feature type="transmembrane region" description="Helical" evidence="10">
    <location>
        <begin position="91"/>
        <end position="114"/>
    </location>
</feature>
<dbReference type="GO" id="GO:0015031">
    <property type="term" value="P:protein transport"/>
    <property type="evidence" value="ECO:0007669"/>
    <property type="project" value="UniProtKB-KW"/>
</dbReference>
<comment type="subcellular location">
    <subcellularLocation>
        <location evidence="1">Cell membrane</location>
        <topology evidence="1">Multi-pass membrane protein</topology>
    </subcellularLocation>
    <subcellularLocation>
        <location evidence="9">Membrane</location>
        <topology evidence="9">Multi-pass membrane protein</topology>
    </subcellularLocation>
</comment>
<gene>
    <name evidence="12" type="ORF">A2318_03100</name>
</gene>
<proteinExistence type="inferred from homology"/>
<evidence type="ECO:0000256" key="7">
    <source>
        <dbReference type="ARBA" id="ARBA00023136"/>
    </source>
</evidence>
<dbReference type="PANTHER" id="PTHR12428">
    <property type="entry name" value="OXA1"/>
    <property type="match status" value="1"/>
</dbReference>
<evidence type="ECO:0000259" key="11">
    <source>
        <dbReference type="Pfam" id="PF02096"/>
    </source>
</evidence>
<dbReference type="GO" id="GO:0051205">
    <property type="term" value="P:protein insertion into membrane"/>
    <property type="evidence" value="ECO:0007669"/>
    <property type="project" value="TreeGrafter"/>
</dbReference>
<dbReference type="Proteomes" id="UP000177331">
    <property type="component" value="Unassembled WGS sequence"/>
</dbReference>
<protein>
    <recommendedName>
        <fullName evidence="11">Membrane insertase YidC/Oxa/ALB C-terminal domain-containing protein</fullName>
    </recommendedName>
</protein>
<dbReference type="Pfam" id="PF02096">
    <property type="entry name" value="60KD_IMP"/>
    <property type="match status" value="1"/>
</dbReference>
<dbReference type="EMBL" id="MGFD01000028">
    <property type="protein sequence ID" value="OGL98326.1"/>
    <property type="molecule type" value="Genomic_DNA"/>
</dbReference>
<feature type="transmembrane region" description="Helical" evidence="10">
    <location>
        <begin position="190"/>
        <end position="209"/>
    </location>
</feature>
<dbReference type="InterPro" id="IPR028055">
    <property type="entry name" value="YidC/Oxa/ALB_C"/>
</dbReference>
<dbReference type="PANTHER" id="PTHR12428:SF65">
    <property type="entry name" value="CYTOCHROME C OXIDASE ASSEMBLY PROTEIN COX18, MITOCHONDRIAL"/>
    <property type="match status" value="1"/>
</dbReference>
<dbReference type="GO" id="GO:0005886">
    <property type="term" value="C:plasma membrane"/>
    <property type="evidence" value="ECO:0007669"/>
    <property type="project" value="UniProtKB-SubCell"/>
</dbReference>
<sequence>MNIFYTFLLQPIFNLLVFLYNIIPGADVGFAIIALTILIKVALWPLMSSSLKSQKAMQELQPKLDALKAEHGTDKEALSKAMMKLYQDEKVNPLASCLPILIQLPVLIALYQVLFHGFDATALNQLYVFIKNPGDINTIFLGLIDLEKNNLWLAVLAGVLQFFQTRMLMQRQPPKAVAKTEGAKDESMLASMNKSMMYMMPIMTVLIGMKLPGGLTLYWVTVTVFSIVQQWWVFKGKAREAGEAGKAEKKS</sequence>
<accession>A0A1F7W6Q3</accession>
<feature type="transmembrane region" description="Helical" evidence="10">
    <location>
        <begin position="7"/>
        <end position="23"/>
    </location>
</feature>
<keyword evidence="4 9" id="KW-0812">Transmembrane</keyword>
<dbReference type="InterPro" id="IPR047196">
    <property type="entry name" value="YidC_ALB_C"/>
</dbReference>
<feature type="transmembrane region" description="Helical" evidence="10">
    <location>
        <begin position="29"/>
        <end position="47"/>
    </location>
</feature>
<organism evidence="12 13">
    <name type="scientific">Candidatus Uhrbacteria bacterium RIFOXYB2_FULL_45_11</name>
    <dbReference type="NCBI Taxonomy" id="1802421"/>
    <lineage>
        <taxon>Bacteria</taxon>
        <taxon>Candidatus Uhriibacteriota</taxon>
    </lineage>
</organism>
<comment type="similarity">
    <text evidence="9">Belongs to the OXA1/ALB3/YidC family.</text>
</comment>
<evidence type="ECO:0000313" key="12">
    <source>
        <dbReference type="EMBL" id="OGL98326.1"/>
    </source>
</evidence>
<dbReference type="NCBIfam" id="TIGR03592">
    <property type="entry name" value="yidC_oxa1_cterm"/>
    <property type="match status" value="1"/>
</dbReference>
<evidence type="ECO:0000256" key="3">
    <source>
        <dbReference type="ARBA" id="ARBA00022475"/>
    </source>
</evidence>
<evidence type="ECO:0000256" key="2">
    <source>
        <dbReference type="ARBA" id="ARBA00022448"/>
    </source>
</evidence>
<feature type="domain" description="Membrane insertase YidC/Oxa/ALB C-terminal" evidence="11">
    <location>
        <begin position="29"/>
        <end position="233"/>
    </location>
</feature>
<dbReference type="CDD" id="cd20070">
    <property type="entry name" value="5TM_YidC_Alb3"/>
    <property type="match status" value="1"/>
</dbReference>
<dbReference type="GO" id="GO:0032977">
    <property type="term" value="F:membrane insertase activity"/>
    <property type="evidence" value="ECO:0007669"/>
    <property type="project" value="InterPro"/>
</dbReference>
<evidence type="ECO:0000256" key="1">
    <source>
        <dbReference type="ARBA" id="ARBA00004651"/>
    </source>
</evidence>